<dbReference type="PANTHER" id="PTHR46558:SF11">
    <property type="entry name" value="HTH-TYPE TRANSCRIPTIONAL REGULATOR XRE"/>
    <property type="match status" value="1"/>
</dbReference>
<dbReference type="GO" id="GO:0003677">
    <property type="term" value="F:DNA binding"/>
    <property type="evidence" value="ECO:0007669"/>
    <property type="project" value="UniProtKB-KW"/>
</dbReference>
<dbReference type="CDD" id="cd00093">
    <property type="entry name" value="HTH_XRE"/>
    <property type="match status" value="1"/>
</dbReference>
<dbReference type="PANTHER" id="PTHR46558">
    <property type="entry name" value="TRACRIPTIONAL REGULATORY PROTEIN-RELATED-RELATED"/>
    <property type="match status" value="1"/>
</dbReference>
<dbReference type="Proteomes" id="UP000273811">
    <property type="component" value="Unassembled WGS sequence"/>
</dbReference>
<reference evidence="3" key="1">
    <citation type="submission" date="2018-12" db="EMBL/GenBank/DDBJ databases">
        <authorList>
            <person name="Sun L."/>
            <person name="Chen Z."/>
        </authorList>
    </citation>
    <scope>NUCLEOTIDE SEQUENCE [LARGE SCALE GENOMIC DNA]</scope>
    <source>
        <strain evidence="3">DSM 16012</strain>
    </source>
</reference>
<comment type="caution">
    <text evidence="3">The sequence shown here is derived from an EMBL/GenBank/DDBJ whole genome shotgun (WGS) entry which is preliminary data.</text>
</comment>
<evidence type="ECO:0000313" key="4">
    <source>
        <dbReference type="Proteomes" id="UP000273811"/>
    </source>
</evidence>
<dbReference type="PROSITE" id="PS50943">
    <property type="entry name" value="HTH_CROC1"/>
    <property type="match status" value="1"/>
</dbReference>
<gene>
    <name evidence="3" type="ORF">D4N35_017420</name>
</gene>
<evidence type="ECO:0000313" key="3">
    <source>
        <dbReference type="EMBL" id="RWR04176.1"/>
    </source>
</evidence>
<dbReference type="SMART" id="SM00530">
    <property type="entry name" value="HTH_XRE"/>
    <property type="match status" value="1"/>
</dbReference>
<feature type="domain" description="HTH cro/C1-type" evidence="2">
    <location>
        <begin position="41"/>
        <end position="96"/>
    </location>
</feature>
<dbReference type="SUPFAM" id="SSF47413">
    <property type="entry name" value="lambda repressor-like DNA-binding domains"/>
    <property type="match status" value="1"/>
</dbReference>
<organism evidence="3 4">
    <name type="scientific">Siminovitchia fortis</name>
    <dbReference type="NCBI Taxonomy" id="254758"/>
    <lineage>
        <taxon>Bacteria</taxon>
        <taxon>Bacillati</taxon>
        <taxon>Bacillota</taxon>
        <taxon>Bacilli</taxon>
        <taxon>Bacillales</taxon>
        <taxon>Bacillaceae</taxon>
        <taxon>Siminovitchia</taxon>
    </lineage>
</organism>
<dbReference type="AlphaFoldDB" id="A0A443IJ38"/>
<protein>
    <submittedName>
        <fullName evidence="3">XRE family transcriptional regulator</fullName>
    </submittedName>
</protein>
<proteinExistence type="predicted"/>
<evidence type="ECO:0000259" key="2">
    <source>
        <dbReference type="PROSITE" id="PS50943"/>
    </source>
</evidence>
<dbReference type="InterPro" id="IPR001387">
    <property type="entry name" value="Cro/C1-type_HTH"/>
</dbReference>
<evidence type="ECO:0000256" key="1">
    <source>
        <dbReference type="ARBA" id="ARBA00023125"/>
    </source>
</evidence>
<dbReference type="Gene3D" id="1.10.260.40">
    <property type="entry name" value="lambda repressor-like DNA-binding domains"/>
    <property type="match status" value="1"/>
</dbReference>
<sequence>MKINIYRYSFLEYTIAFYFRNYKMFLYRHFGGPDMDVGNRIRELRKKRGIEQMELANFINISQSKMNKIETGYQKRFEPDVLKDIARVLGVKVDHLLSDEKELKKEKKDFQSFITDPELERWHKELPKSAEEDLRKLRKMWEIIQSDKD</sequence>
<name>A0A443IJ38_9BACI</name>
<dbReference type="OrthoDB" id="72638at2"/>
<dbReference type="Pfam" id="PF13560">
    <property type="entry name" value="HTH_31"/>
    <property type="match status" value="1"/>
</dbReference>
<keyword evidence="4" id="KW-1185">Reference proteome</keyword>
<dbReference type="InterPro" id="IPR010982">
    <property type="entry name" value="Lambda_DNA-bd_dom_sf"/>
</dbReference>
<accession>A0A443IJ38</accession>
<keyword evidence="1" id="KW-0238">DNA-binding</keyword>
<dbReference type="EMBL" id="QYTU02000070">
    <property type="protein sequence ID" value="RWR04176.1"/>
    <property type="molecule type" value="Genomic_DNA"/>
</dbReference>